<reference evidence="5" key="1">
    <citation type="submission" date="2014-07" db="EMBL/GenBank/DDBJ databases">
        <title>Identification of a novel salt tolerance gene in wild soybean by whole-genome sequencing.</title>
        <authorList>
            <person name="Lam H.-M."/>
            <person name="Qi X."/>
            <person name="Li M.-W."/>
            <person name="Liu X."/>
            <person name="Xie M."/>
            <person name="Ni M."/>
            <person name="Xu X."/>
        </authorList>
    </citation>
    <scope>NUCLEOTIDE SEQUENCE [LARGE SCALE GENOMIC DNA]</scope>
    <source>
        <tissue evidence="5">Root</tissue>
    </source>
</reference>
<gene>
    <name evidence="5" type="ORF">glysoja_026644</name>
    <name evidence="4" type="ORF">glysoja_050335</name>
</gene>
<evidence type="ECO:0000256" key="2">
    <source>
        <dbReference type="ARBA" id="ARBA00023157"/>
    </source>
</evidence>
<dbReference type="PANTHER" id="PTHR33107:SF81">
    <property type="entry name" value="TRYPSIN INHIBITOR A"/>
    <property type="match status" value="1"/>
</dbReference>
<dbReference type="Gramene" id="XM_028391460.1">
    <property type="protein sequence ID" value="XP_028247261.1"/>
    <property type="gene ID" value="LOC114424593"/>
</dbReference>
<name>A0A0B2PTC1_GLYSO</name>
<dbReference type="Pfam" id="PF00197">
    <property type="entry name" value="Kunitz_legume"/>
    <property type="match status" value="1"/>
</dbReference>
<dbReference type="Gene3D" id="2.80.10.50">
    <property type="match status" value="1"/>
</dbReference>
<dbReference type="EMBL" id="KN669320">
    <property type="protein sequence ID" value="KHN04363.1"/>
    <property type="molecule type" value="Genomic_DNA"/>
</dbReference>
<dbReference type="CDD" id="cd23362">
    <property type="entry name" value="beta-trefoil_STI_WCI3-like"/>
    <property type="match status" value="1"/>
</dbReference>
<feature type="chain" id="PRO_5010906265" evidence="3">
    <location>
        <begin position="26"/>
        <end position="198"/>
    </location>
</feature>
<accession>A0A0B2PTC1</accession>
<evidence type="ECO:0000256" key="3">
    <source>
        <dbReference type="SAM" id="SignalP"/>
    </source>
</evidence>
<evidence type="ECO:0000313" key="5">
    <source>
        <dbReference type="EMBL" id="KHN10909.1"/>
    </source>
</evidence>
<organism evidence="5">
    <name type="scientific">Glycine soja</name>
    <name type="common">Wild soybean</name>
    <dbReference type="NCBI Taxonomy" id="3848"/>
    <lineage>
        <taxon>Eukaryota</taxon>
        <taxon>Viridiplantae</taxon>
        <taxon>Streptophyta</taxon>
        <taxon>Embryophyta</taxon>
        <taxon>Tracheophyta</taxon>
        <taxon>Spermatophyta</taxon>
        <taxon>Magnoliopsida</taxon>
        <taxon>eudicotyledons</taxon>
        <taxon>Gunneridae</taxon>
        <taxon>Pentapetalae</taxon>
        <taxon>rosids</taxon>
        <taxon>fabids</taxon>
        <taxon>Fabales</taxon>
        <taxon>Fabaceae</taxon>
        <taxon>Papilionoideae</taxon>
        <taxon>50 kb inversion clade</taxon>
        <taxon>NPAAA clade</taxon>
        <taxon>indigoferoid/millettioid clade</taxon>
        <taxon>Phaseoleae</taxon>
        <taxon>Glycine</taxon>
        <taxon>Glycine subgen. Soja</taxon>
    </lineage>
</organism>
<proteinExistence type="inferred from homology"/>
<feature type="signal peptide" evidence="3">
    <location>
        <begin position="1"/>
        <end position="25"/>
    </location>
</feature>
<dbReference type="PRINTS" id="PR00291">
    <property type="entry name" value="KUNITZINHBTR"/>
</dbReference>
<dbReference type="InterPro" id="IPR011065">
    <property type="entry name" value="Kunitz_inhibitor_STI-like_sf"/>
</dbReference>
<keyword evidence="3" id="KW-0732">Signal</keyword>
<protein>
    <submittedName>
        <fullName evidence="5">Trypsin inhibitor A</fullName>
    </submittedName>
</protein>
<dbReference type="Proteomes" id="UP000053555">
    <property type="component" value="Unassembled WGS sequence"/>
</dbReference>
<dbReference type="PANTHER" id="PTHR33107">
    <property type="entry name" value="KUNITZ TRYPSIN INHIBITOR 2"/>
    <property type="match status" value="1"/>
</dbReference>
<dbReference type="EMBL" id="KN664071">
    <property type="protein sequence ID" value="KHN10909.1"/>
    <property type="molecule type" value="Genomic_DNA"/>
</dbReference>
<dbReference type="GO" id="GO:0004866">
    <property type="term" value="F:endopeptidase inhibitor activity"/>
    <property type="evidence" value="ECO:0007669"/>
    <property type="project" value="InterPro"/>
</dbReference>
<keyword evidence="2" id="KW-1015">Disulfide bond</keyword>
<dbReference type="SMART" id="SM00452">
    <property type="entry name" value="STI"/>
    <property type="match status" value="1"/>
</dbReference>
<dbReference type="AlphaFoldDB" id="A0A0B2PTC1"/>
<comment type="similarity">
    <text evidence="1">Belongs to the protease inhibitor I3 (leguminous Kunitz-type inhibitor) family.</text>
</comment>
<evidence type="ECO:0000256" key="1">
    <source>
        <dbReference type="ARBA" id="ARBA00005440"/>
    </source>
</evidence>
<evidence type="ECO:0000313" key="4">
    <source>
        <dbReference type="EMBL" id="KHN04363.1"/>
    </source>
</evidence>
<dbReference type="InterPro" id="IPR002160">
    <property type="entry name" value="Prot_inh_Kunz-lg"/>
</dbReference>
<sequence>MKCLALFALFLLLSAFTSYLPSATAEFVYDKDGNKLENKGFYYILDANLGGGGIEGAATGNETCPLTVVQSLNELHSGLPILISSLTFVRFISEERMLRLEFVGVPAPCAPSPLWTVVKGLPEGRQAVKLAGYENTVKGWFEIRKLVGQHYKLVFCARDTDACESIGVHVDENGKRVLVLTVDDPLHVVFKKINTWDA</sequence>
<dbReference type="SUPFAM" id="SSF50386">
    <property type="entry name" value="STI-like"/>
    <property type="match status" value="1"/>
</dbReference>